<dbReference type="Proteomes" id="UP001153269">
    <property type="component" value="Unassembled WGS sequence"/>
</dbReference>
<accession>A0A9N7YQB2</accession>
<organism evidence="1 2">
    <name type="scientific">Pleuronectes platessa</name>
    <name type="common">European plaice</name>
    <dbReference type="NCBI Taxonomy" id="8262"/>
    <lineage>
        <taxon>Eukaryota</taxon>
        <taxon>Metazoa</taxon>
        <taxon>Chordata</taxon>
        <taxon>Craniata</taxon>
        <taxon>Vertebrata</taxon>
        <taxon>Euteleostomi</taxon>
        <taxon>Actinopterygii</taxon>
        <taxon>Neopterygii</taxon>
        <taxon>Teleostei</taxon>
        <taxon>Neoteleostei</taxon>
        <taxon>Acanthomorphata</taxon>
        <taxon>Carangaria</taxon>
        <taxon>Pleuronectiformes</taxon>
        <taxon>Pleuronectoidei</taxon>
        <taxon>Pleuronectidae</taxon>
        <taxon>Pleuronectes</taxon>
    </lineage>
</organism>
<dbReference type="EMBL" id="CADEAL010002453">
    <property type="protein sequence ID" value="CAB1440439.1"/>
    <property type="molecule type" value="Genomic_DNA"/>
</dbReference>
<dbReference type="AlphaFoldDB" id="A0A9N7YQB2"/>
<comment type="caution">
    <text evidence="1">The sequence shown here is derived from an EMBL/GenBank/DDBJ whole genome shotgun (WGS) entry which is preliminary data.</text>
</comment>
<sequence length="199" mass="21891">MDMLSTSGTQHQAVLLERISLLQAWIEDKHWVSQFVLHLVEVQDKLKDFLFCPVLSTNPYLGTRLALEDQRRFCCVPHSKNPSPVQPAHKQPPPVLGVSAGTTPVPVSGVPPIDRLSCSCPSPEDPGLCLSSSYSAPGGLAWRLSSCWHLSSSPFLPHIWGLGQRPFLYLDSCSSSYPLQSPLHLFLTGLRAVCLRPVL</sequence>
<gene>
    <name evidence="1" type="ORF">PLEPLA_LOCUS28205</name>
</gene>
<evidence type="ECO:0000313" key="1">
    <source>
        <dbReference type="EMBL" id="CAB1440439.1"/>
    </source>
</evidence>
<proteinExistence type="predicted"/>
<keyword evidence="2" id="KW-1185">Reference proteome</keyword>
<evidence type="ECO:0000313" key="2">
    <source>
        <dbReference type="Proteomes" id="UP001153269"/>
    </source>
</evidence>
<name>A0A9N7YQB2_PLEPL</name>
<protein>
    <submittedName>
        <fullName evidence="1">Uncharacterized protein</fullName>
    </submittedName>
</protein>
<reference evidence="1" key="1">
    <citation type="submission" date="2020-03" db="EMBL/GenBank/DDBJ databases">
        <authorList>
            <person name="Weist P."/>
        </authorList>
    </citation>
    <scope>NUCLEOTIDE SEQUENCE</scope>
</reference>